<reference evidence="1 2" key="1">
    <citation type="journal article" date="2019" name="PLoS Biol.">
        <title>Sex chromosomes control vertical transmission of feminizing Wolbachia symbionts in an isopod.</title>
        <authorList>
            <person name="Becking T."/>
            <person name="Chebbi M.A."/>
            <person name="Giraud I."/>
            <person name="Moumen B."/>
            <person name="Laverre T."/>
            <person name="Caubet Y."/>
            <person name="Peccoud J."/>
            <person name="Gilbert C."/>
            <person name="Cordaux R."/>
        </authorList>
    </citation>
    <scope>NUCLEOTIDE SEQUENCE [LARGE SCALE GENOMIC DNA]</scope>
    <source>
        <strain evidence="1">ANa2</strain>
        <tissue evidence="1">Whole body excluding digestive tract and cuticle</tissue>
    </source>
</reference>
<gene>
    <name evidence="1" type="ORF">Anas_08165</name>
</gene>
<sequence length="223" mass="25207">MSRLNFKKYLEPAMFLALPCYRISIAIKYLSFCKIETNMSANNYTSGISNENQGYTFNGVPPFYPQCSSDDPFPSNYPSSNIINVGLSGPGTHLEETSSTSLVATVPKTSGRGRRKNRKKVSRIEDPRERVRVEPVEEFDASLSEDIPMPTNEVQDEQLYSSHLNVNPELVHPNDNQLLLNTNILDQILSYKKMCILQSPEVVEFLSKQQSKQQSNGKKKSQH</sequence>
<dbReference type="Gene3D" id="6.10.290.30">
    <property type="entry name" value="Regulatory factor X-associated C-terminal binding domain"/>
    <property type="match status" value="1"/>
</dbReference>
<dbReference type="EMBL" id="SEYY01019005">
    <property type="protein sequence ID" value="KAB7498774.1"/>
    <property type="molecule type" value="Genomic_DNA"/>
</dbReference>
<accession>A0A5N5SX31</accession>
<dbReference type="Proteomes" id="UP000326759">
    <property type="component" value="Unassembled WGS sequence"/>
</dbReference>
<keyword evidence="2" id="KW-1185">Reference proteome</keyword>
<protein>
    <submittedName>
        <fullName evidence="1">Uncharacterized protein</fullName>
    </submittedName>
</protein>
<evidence type="ECO:0000313" key="2">
    <source>
        <dbReference type="Proteomes" id="UP000326759"/>
    </source>
</evidence>
<dbReference type="AlphaFoldDB" id="A0A5N5SX31"/>
<dbReference type="InterPro" id="IPR038308">
    <property type="entry name" value="RFXAP_C_sf"/>
</dbReference>
<proteinExistence type="predicted"/>
<evidence type="ECO:0000313" key="1">
    <source>
        <dbReference type="EMBL" id="KAB7498774.1"/>
    </source>
</evidence>
<organism evidence="1 2">
    <name type="scientific">Armadillidium nasatum</name>
    <dbReference type="NCBI Taxonomy" id="96803"/>
    <lineage>
        <taxon>Eukaryota</taxon>
        <taxon>Metazoa</taxon>
        <taxon>Ecdysozoa</taxon>
        <taxon>Arthropoda</taxon>
        <taxon>Crustacea</taxon>
        <taxon>Multicrustacea</taxon>
        <taxon>Malacostraca</taxon>
        <taxon>Eumalacostraca</taxon>
        <taxon>Peracarida</taxon>
        <taxon>Isopoda</taxon>
        <taxon>Oniscidea</taxon>
        <taxon>Crinocheta</taxon>
        <taxon>Armadillidiidae</taxon>
        <taxon>Armadillidium</taxon>
    </lineage>
</organism>
<comment type="caution">
    <text evidence="1">The sequence shown here is derived from an EMBL/GenBank/DDBJ whole genome shotgun (WGS) entry which is preliminary data.</text>
</comment>
<dbReference type="OrthoDB" id="6347997at2759"/>
<name>A0A5N5SX31_9CRUS</name>